<reference evidence="2 3" key="1">
    <citation type="submission" date="2018-09" db="EMBL/GenBank/DDBJ databases">
        <title>Draft genome of a novel serratia sp. strain with antifungal activity.</title>
        <authorList>
            <person name="Dichmann S.I."/>
            <person name="Park B.P."/>
            <person name="Pathiraja D."/>
            <person name="Choi I.-G."/>
            <person name="Stougaard P."/>
            <person name="Hennessy R.C."/>
        </authorList>
    </citation>
    <scope>NUCLEOTIDE SEQUENCE [LARGE SCALE GENOMIC DNA]</scope>
    <source>
        <strain evidence="2 3">S40</strain>
    </source>
</reference>
<name>A0AA93BXL6_9GAMM</name>
<comment type="caution">
    <text evidence="2">The sequence shown here is derived from an EMBL/GenBank/DDBJ whole genome shotgun (WGS) entry which is preliminary data.</text>
</comment>
<keyword evidence="3" id="KW-1185">Reference proteome</keyword>
<gene>
    <name evidence="2" type="ORF">D4100_03425</name>
</gene>
<sequence>MLTSAWTTKLTLTKSKIASVIENGAQCAPFFLFATPPFSPRSRRKKGFSTLNPSESSVITRF</sequence>
<dbReference type="Proteomes" id="UP000284338">
    <property type="component" value="Unassembled WGS sequence"/>
</dbReference>
<proteinExistence type="predicted"/>
<dbReference type="EMBL" id="QYYG01000001">
    <property type="protein sequence ID" value="RJF57838.1"/>
    <property type="molecule type" value="Genomic_DNA"/>
</dbReference>
<dbReference type="AlphaFoldDB" id="A0AA93BXL6"/>
<feature type="region of interest" description="Disordered" evidence="1">
    <location>
        <begin position="41"/>
        <end position="62"/>
    </location>
</feature>
<protein>
    <submittedName>
        <fullName evidence="2">Uncharacterized protein</fullName>
    </submittedName>
</protein>
<evidence type="ECO:0000256" key="1">
    <source>
        <dbReference type="SAM" id="MobiDB-lite"/>
    </source>
</evidence>
<accession>A0AA93BXL6</accession>
<feature type="compositionally biased region" description="Polar residues" evidence="1">
    <location>
        <begin position="49"/>
        <end position="62"/>
    </location>
</feature>
<evidence type="ECO:0000313" key="3">
    <source>
        <dbReference type="Proteomes" id="UP000284338"/>
    </source>
</evidence>
<organism evidence="2 3">
    <name type="scientific">Serratia inhibens</name>
    <dbReference type="NCBI Taxonomy" id="2338073"/>
    <lineage>
        <taxon>Bacteria</taxon>
        <taxon>Pseudomonadati</taxon>
        <taxon>Pseudomonadota</taxon>
        <taxon>Gammaproteobacteria</taxon>
        <taxon>Enterobacterales</taxon>
        <taxon>Yersiniaceae</taxon>
        <taxon>Serratia</taxon>
    </lineage>
</organism>
<evidence type="ECO:0000313" key="2">
    <source>
        <dbReference type="EMBL" id="RJF57838.1"/>
    </source>
</evidence>